<dbReference type="InterPro" id="IPR029044">
    <property type="entry name" value="Nucleotide-diphossugar_trans"/>
</dbReference>
<sequence length="289" mass="33802">MLNRLSILFRAIWGYMIKFKIDLLGIGGVHKLQNRNEDKRIIVSLTSYGRRVESVVYYTLVSLLKQRLMPDKIVLWLDNDNWCDNNLPPKISKLKQYGVDILYCKDIRSYKKLVPTLDLYPNDIIITVDDDVYYSNDLVLSLYNSYLNDMDKISCLRASVITFKNDGTVAPYNEWLTSKYTGDLNIDVFPVGVGGVLYPPNSLHKDVCREDLFMTLCPAADDLWFWMMANLNHIKHKQCYKKKPNYVFDDLYQYFHKGSALTHFNYGENKNDVQLGKILEYYHTQINKL</sequence>
<evidence type="ECO:0000313" key="3">
    <source>
        <dbReference type="Proteomes" id="UP000061809"/>
    </source>
</evidence>
<proteinExistence type="predicted"/>
<gene>
    <name evidence="1" type="ORF">BcellWH2_00492</name>
    <name evidence="2" type="ORF">F2Y81_27790</name>
</gene>
<dbReference type="RefSeq" id="WP_007218037.1">
    <property type="nucleotide sequence ID" value="NZ_CP012801.1"/>
</dbReference>
<protein>
    <submittedName>
        <fullName evidence="2">Glycosyltransferase family 2 protein</fullName>
    </submittedName>
</protein>
<keyword evidence="2" id="KW-0808">Transferase</keyword>
<evidence type="ECO:0000313" key="2">
    <source>
        <dbReference type="EMBL" id="KAA5411863.1"/>
    </source>
</evidence>
<dbReference type="Proteomes" id="UP000061809">
    <property type="component" value="Chromosome"/>
</dbReference>
<reference evidence="2 4" key="2">
    <citation type="journal article" date="2019" name="Nat. Med.">
        <title>A library of human gut bacterial isolates paired with longitudinal multiomics data enables mechanistic microbiome research.</title>
        <authorList>
            <person name="Poyet M."/>
            <person name="Groussin M."/>
            <person name="Gibbons S.M."/>
            <person name="Avila-Pacheco J."/>
            <person name="Jiang X."/>
            <person name="Kearney S.M."/>
            <person name="Perrotta A.R."/>
            <person name="Berdy B."/>
            <person name="Zhao S."/>
            <person name="Lieberman T.D."/>
            <person name="Swanson P.K."/>
            <person name="Smith M."/>
            <person name="Roesemann S."/>
            <person name="Alexander J.E."/>
            <person name="Rich S.A."/>
            <person name="Livny J."/>
            <person name="Vlamakis H."/>
            <person name="Clish C."/>
            <person name="Bullock K."/>
            <person name="Deik A."/>
            <person name="Scott J."/>
            <person name="Pierce K.A."/>
            <person name="Xavier R.J."/>
            <person name="Alm E.J."/>
        </authorList>
    </citation>
    <scope>NUCLEOTIDE SEQUENCE [LARGE SCALE GENOMIC DNA]</scope>
    <source>
        <strain evidence="2 4">BIOML-A6</strain>
    </source>
</reference>
<dbReference type="GeneID" id="66308101"/>
<name>A0A0P0FTV9_9BACE</name>
<organism evidence="1 3">
    <name type="scientific">Bacteroides cellulosilyticus</name>
    <dbReference type="NCBI Taxonomy" id="246787"/>
    <lineage>
        <taxon>Bacteria</taxon>
        <taxon>Pseudomonadati</taxon>
        <taxon>Bacteroidota</taxon>
        <taxon>Bacteroidia</taxon>
        <taxon>Bacteroidales</taxon>
        <taxon>Bacteroidaceae</taxon>
        <taxon>Bacteroides</taxon>
    </lineage>
</organism>
<dbReference type="EMBL" id="CP012801">
    <property type="protein sequence ID" value="ALJ57760.1"/>
    <property type="molecule type" value="Genomic_DNA"/>
</dbReference>
<evidence type="ECO:0000313" key="1">
    <source>
        <dbReference type="EMBL" id="ALJ57760.1"/>
    </source>
</evidence>
<evidence type="ECO:0000313" key="4">
    <source>
        <dbReference type="Proteomes" id="UP000448877"/>
    </source>
</evidence>
<dbReference type="SUPFAM" id="SSF53448">
    <property type="entry name" value="Nucleotide-diphospho-sugar transferases"/>
    <property type="match status" value="1"/>
</dbReference>
<accession>A0A0P0FTV9</accession>
<dbReference type="KEGG" id="bcel:BcellWH2_00492"/>
<dbReference type="PATRIC" id="fig|246787.4.peg.513"/>
<dbReference type="AlphaFoldDB" id="A0A0P0FTV9"/>
<dbReference type="EMBL" id="VVYV01000092">
    <property type="protein sequence ID" value="KAA5411863.1"/>
    <property type="molecule type" value="Genomic_DNA"/>
</dbReference>
<dbReference type="GO" id="GO:0016740">
    <property type="term" value="F:transferase activity"/>
    <property type="evidence" value="ECO:0007669"/>
    <property type="project" value="UniProtKB-KW"/>
</dbReference>
<dbReference type="Proteomes" id="UP000448877">
    <property type="component" value="Unassembled WGS sequence"/>
</dbReference>
<reference evidence="1 3" key="1">
    <citation type="journal article" date="2015" name="Science">
        <title>Genetic determinants of in vivo fitness and diet responsiveness in multiple human gut Bacteroides.</title>
        <authorList>
            <person name="Wu M."/>
            <person name="McNulty N.P."/>
            <person name="Rodionov D.A."/>
            <person name="Khoroshkin M.S."/>
            <person name="Griffin N.W."/>
            <person name="Cheng J."/>
            <person name="Latreille P."/>
            <person name="Kerstetter R.A."/>
            <person name="Terrapon N."/>
            <person name="Henrissat B."/>
            <person name="Osterman A.L."/>
            <person name="Gordon J.I."/>
        </authorList>
    </citation>
    <scope>NUCLEOTIDE SEQUENCE [LARGE SCALE GENOMIC DNA]</scope>
    <source>
        <strain evidence="1 3">WH2</strain>
    </source>
</reference>